<dbReference type="HOGENOM" id="CLU_768837_0_0_9"/>
<dbReference type="STRING" id="86416.Clopa_3436"/>
<organism evidence="3 4">
    <name type="scientific">Clostridium pasteurianum BC1</name>
    <dbReference type="NCBI Taxonomy" id="86416"/>
    <lineage>
        <taxon>Bacteria</taxon>
        <taxon>Bacillati</taxon>
        <taxon>Bacillota</taxon>
        <taxon>Clostridia</taxon>
        <taxon>Eubacteriales</taxon>
        <taxon>Clostridiaceae</taxon>
        <taxon>Clostridium</taxon>
    </lineage>
</organism>
<protein>
    <recommendedName>
        <fullName evidence="2">LiaI-LiaF-like transmembrane region domain-containing protein</fullName>
    </recommendedName>
</protein>
<name>R4KF45_CLOPA</name>
<evidence type="ECO:0000313" key="4">
    <source>
        <dbReference type="Proteomes" id="UP000013523"/>
    </source>
</evidence>
<evidence type="ECO:0000259" key="2">
    <source>
        <dbReference type="Pfam" id="PF18917"/>
    </source>
</evidence>
<gene>
    <name evidence="3" type="ORF">Clopa_3436</name>
</gene>
<feature type="domain" description="LiaI-LiaF-like transmembrane region" evidence="2">
    <location>
        <begin position="8"/>
        <end position="49"/>
    </location>
</feature>
<evidence type="ECO:0000313" key="3">
    <source>
        <dbReference type="EMBL" id="AGK98230.1"/>
    </source>
</evidence>
<proteinExistence type="predicted"/>
<dbReference type="eggNOG" id="COG3595">
    <property type="taxonomic scope" value="Bacteria"/>
</dbReference>
<dbReference type="AlphaFoldDB" id="R4KF45"/>
<keyword evidence="1" id="KW-0472">Membrane</keyword>
<dbReference type="InterPro" id="IPR043726">
    <property type="entry name" value="LiaI-LiaF-like_TM1"/>
</dbReference>
<dbReference type="RefSeq" id="WP_015616514.1">
    <property type="nucleotide sequence ID" value="NC_021182.1"/>
</dbReference>
<keyword evidence="1" id="KW-0812">Transmembrane</keyword>
<dbReference type="Pfam" id="PF18917">
    <property type="entry name" value="LiaI-LiaF-like_TM1"/>
    <property type="match status" value="1"/>
</dbReference>
<sequence length="352" mass="39215">MRKIGTLTLALSLIYYGIWMALRNMNPSLAKDIFLWWPVIFVLLGIEVLFNLRKSENIRKMGFNVGLIFMILVFFITNLFYQRYNNPFNSIVNIKNNLIDSNWDINTKSIHTTKIIAIKNNKFQFQTANGNLDIKRSGDNNVKLDLNVKVKEDSGIKKYDINEQNENDLTKVDINEDYIKGVEGTLFIPDGADANLVIDNLNINSRDNLTDTVLNIDSKNGKFVVSNVAHLGIQALNGEVSVNDVKDTSLKVDNGKLNIAGNMENVDVNMKNASVDIDNSTFKNINIEGNNGAVRVNTKDNNVDANLTCNIGECNFNGEKINRGTLTKTTGNGSNKIKASVDIGSVKVNSQE</sequence>
<keyword evidence="1" id="KW-1133">Transmembrane helix</keyword>
<dbReference type="Proteomes" id="UP000013523">
    <property type="component" value="Chromosome"/>
</dbReference>
<dbReference type="OrthoDB" id="1890104at2"/>
<dbReference type="KEGG" id="cpas:Clopa_3436"/>
<dbReference type="PATRIC" id="fig|86416.3.peg.3431"/>
<accession>R4KF45</accession>
<reference evidence="3 4" key="1">
    <citation type="submission" date="2012-01" db="EMBL/GenBank/DDBJ databases">
        <title>Complete sequence of chromosome of Clostridium pasteurianum BC1.</title>
        <authorList>
            <consortium name="US DOE Joint Genome Institute"/>
            <person name="Lucas S."/>
            <person name="Han J."/>
            <person name="Lapidus A."/>
            <person name="Cheng J.-F."/>
            <person name="Goodwin L."/>
            <person name="Pitluck S."/>
            <person name="Peters L."/>
            <person name="Mikhailova N."/>
            <person name="Teshima H."/>
            <person name="Detter J.C."/>
            <person name="Han C."/>
            <person name="Tapia R."/>
            <person name="Land M."/>
            <person name="Hauser L."/>
            <person name="Kyrpides N."/>
            <person name="Ivanova N."/>
            <person name="Pagani I."/>
            <person name="Dunn J."/>
            <person name="Taghavi S."/>
            <person name="Francis A."/>
            <person name="van der Lelie D."/>
            <person name="Woyke T."/>
        </authorList>
    </citation>
    <scope>NUCLEOTIDE SEQUENCE [LARGE SCALE GENOMIC DNA]</scope>
    <source>
        <strain evidence="3 4">BC1</strain>
    </source>
</reference>
<dbReference type="EMBL" id="CP003261">
    <property type="protein sequence ID" value="AGK98230.1"/>
    <property type="molecule type" value="Genomic_DNA"/>
</dbReference>
<keyword evidence="4" id="KW-1185">Reference proteome</keyword>
<feature type="transmembrane region" description="Helical" evidence="1">
    <location>
        <begin position="62"/>
        <end position="81"/>
    </location>
</feature>
<evidence type="ECO:0000256" key="1">
    <source>
        <dbReference type="SAM" id="Phobius"/>
    </source>
</evidence>
<feature type="transmembrane region" description="Helical" evidence="1">
    <location>
        <begin position="33"/>
        <end position="50"/>
    </location>
</feature>